<accession>A0A835LWC0</accession>
<comment type="caution">
    <text evidence="2">The sequence shown here is derived from an EMBL/GenBank/DDBJ whole genome shotgun (WGS) entry which is preliminary data.</text>
</comment>
<reference evidence="2 3" key="1">
    <citation type="submission" date="2020-10" db="EMBL/GenBank/DDBJ databases">
        <title>The Coptis chinensis genome and diversification of protoberbering-type alkaloids.</title>
        <authorList>
            <person name="Wang B."/>
            <person name="Shu S."/>
            <person name="Song C."/>
            <person name="Liu Y."/>
        </authorList>
    </citation>
    <scope>NUCLEOTIDE SEQUENCE [LARGE SCALE GENOMIC DNA]</scope>
    <source>
        <strain evidence="2">HL-2020</strain>
        <tissue evidence="2">Leaf</tissue>
    </source>
</reference>
<gene>
    <name evidence="2" type="ORF">IFM89_017977</name>
</gene>
<dbReference type="CDD" id="cd06222">
    <property type="entry name" value="RNase_H_like"/>
    <property type="match status" value="1"/>
</dbReference>
<dbReference type="SUPFAM" id="SSF53098">
    <property type="entry name" value="Ribonuclease H-like"/>
    <property type="match status" value="1"/>
</dbReference>
<dbReference type="EMBL" id="JADFTS010000005">
    <property type="protein sequence ID" value="KAF9605634.1"/>
    <property type="molecule type" value="Genomic_DNA"/>
</dbReference>
<protein>
    <recommendedName>
        <fullName evidence="1">RNase H type-1 domain-containing protein</fullName>
    </recommendedName>
</protein>
<dbReference type="InterPro" id="IPR002156">
    <property type="entry name" value="RNaseH_domain"/>
</dbReference>
<name>A0A835LWC0_9MAGN</name>
<dbReference type="InterPro" id="IPR044730">
    <property type="entry name" value="RNase_H-like_dom_plant"/>
</dbReference>
<dbReference type="InterPro" id="IPR053151">
    <property type="entry name" value="RNase_H-like"/>
</dbReference>
<sequence>MAQGSSVLVRHMWEAAVVGGMVAIWFHRNKVHFEDESNNFTFCIKYVKQQVNCVIHTSKGTMYGTAHDHFVRLAWGAELKLRKAPQIKECKWLLPEIDQVKVNVDGYSMENPGPTGWGATYRDHNGEFLLVSCKGLGLETNYVAECYAIMENAEVAIEKGWLNLWLESDSAAAIEAFSTGNIPWQLSKRWGWCKSKLQRSELLEKLFMAPGAVIPNFHVVRIRSGKESANGASVAFVTEVLEIKQNVIKESEDA</sequence>
<dbReference type="InterPro" id="IPR036397">
    <property type="entry name" value="RNaseH_sf"/>
</dbReference>
<keyword evidence="3" id="KW-1185">Reference proteome</keyword>
<dbReference type="AlphaFoldDB" id="A0A835LWC0"/>
<dbReference type="GO" id="GO:0003676">
    <property type="term" value="F:nucleic acid binding"/>
    <property type="evidence" value="ECO:0007669"/>
    <property type="project" value="InterPro"/>
</dbReference>
<dbReference type="PROSITE" id="PS50879">
    <property type="entry name" value="RNASE_H_1"/>
    <property type="match status" value="1"/>
</dbReference>
<dbReference type="PANTHER" id="PTHR47723:SF23">
    <property type="entry name" value="REVERSE TRANSCRIPTASE-LIKE PROTEIN"/>
    <property type="match status" value="1"/>
</dbReference>
<proteinExistence type="predicted"/>
<evidence type="ECO:0000259" key="1">
    <source>
        <dbReference type="PROSITE" id="PS50879"/>
    </source>
</evidence>
<feature type="domain" description="RNase H type-1" evidence="1">
    <location>
        <begin position="96"/>
        <end position="242"/>
    </location>
</feature>
<dbReference type="GO" id="GO:0004523">
    <property type="term" value="F:RNA-DNA hybrid ribonuclease activity"/>
    <property type="evidence" value="ECO:0007669"/>
    <property type="project" value="InterPro"/>
</dbReference>
<evidence type="ECO:0000313" key="2">
    <source>
        <dbReference type="EMBL" id="KAF9605634.1"/>
    </source>
</evidence>
<dbReference type="Gene3D" id="3.30.420.10">
    <property type="entry name" value="Ribonuclease H-like superfamily/Ribonuclease H"/>
    <property type="match status" value="1"/>
</dbReference>
<organism evidence="2 3">
    <name type="scientific">Coptis chinensis</name>
    <dbReference type="NCBI Taxonomy" id="261450"/>
    <lineage>
        <taxon>Eukaryota</taxon>
        <taxon>Viridiplantae</taxon>
        <taxon>Streptophyta</taxon>
        <taxon>Embryophyta</taxon>
        <taxon>Tracheophyta</taxon>
        <taxon>Spermatophyta</taxon>
        <taxon>Magnoliopsida</taxon>
        <taxon>Ranunculales</taxon>
        <taxon>Ranunculaceae</taxon>
        <taxon>Coptidoideae</taxon>
        <taxon>Coptis</taxon>
    </lineage>
</organism>
<dbReference type="Pfam" id="PF13456">
    <property type="entry name" value="RVT_3"/>
    <property type="match status" value="1"/>
</dbReference>
<dbReference type="OrthoDB" id="1752183at2759"/>
<dbReference type="PANTHER" id="PTHR47723">
    <property type="entry name" value="OS05G0353850 PROTEIN"/>
    <property type="match status" value="1"/>
</dbReference>
<dbReference type="Proteomes" id="UP000631114">
    <property type="component" value="Unassembled WGS sequence"/>
</dbReference>
<evidence type="ECO:0000313" key="3">
    <source>
        <dbReference type="Proteomes" id="UP000631114"/>
    </source>
</evidence>
<dbReference type="InterPro" id="IPR012337">
    <property type="entry name" value="RNaseH-like_sf"/>
</dbReference>